<dbReference type="InterPro" id="IPR011701">
    <property type="entry name" value="MFS"/>
</dbReference>
<keyword evidence="8" id="KW-1185">Reference proteome</keyword>
<feature type="transmembrane region" description="Helical" evidence="6">
    <location>
        <begin position="416"/>
        <end position="433"/>
    </location>
</feature>
<dbReference type="GO" id="GO:0015535">
    <property type="term" value="F:fucose:proton symporter activity"/>
    <property type="evidence" value="ECO:0007669"/>
    <property type="project" value="InterPro"/>
</dbReference>
<gene>
    <name evidence="7" type="ORF">JCM21142_93483</name>
</gene>
<evidence type="ECO:0000256" key="1">
    <source>
        <dbReference type="ARBA" id="ARBA00004429"/>
    </source>
</evidence>
<dbReference type="Proteomes" id="UP000019402">
    <property type="component" value="Unassembled WGS sequence"/>
</dbReference>
<dbReference type="RefSeq" id="WP_027470261.1">
    <property type="nucleotide sequence ID" value="NZ_BAMD01000055.1"/>
</dbReference>
<organism evidence="7 8">
    <name type="scientific">Saccharicrinis fermentans DSM 9555 = JCM 21142</name>
    <dbReference type="NCBI Taxonomy" id="869213"/>
    <lineage>
        <taxon>Bacteria</taxon>
        <taxon>Pseudomonadati</taxon>
        <taxon>Bacteroidota</taxon>
        <taxon>Bacteroidia</taxon>
        <taxon>Marinilabiliales</taxon>
        <taxon>Marinilabiliaceae</taxon>
        <taxon>Saccharicrinis</taxon>
    </lineage>
</organism>
<evidence type="ECO:0000256" key="6">
    <source>
        <dbReference type="SAM" id="Phobius"/>
    </source>
</evidence>
<keyword evidence="3 6" id="KW-0812">Transmembrane</keyword>
<evidence type="ECO:0000256" key="4">
    <source>
        <dbReference type="ARBA" id="ARBA00022989"/>
    </source>
</evidence>
<accession>W7YJQ6</accession>
<comment type="subcellular location">
    <subcellularLocation>
        <location evidence="1">Cell inner membrane</location>
        <topology evidence="1">Multi-pass membrane protein</topology>
    </subcellularLocation>
</comment>
<keyword evidence="2" id="KW-1003">Cell membrane</keyword>
<feature type="transmembrane region" description="Helical" evidence="6">
    <location>
        <begin position="289"/>
        <end position="306"/>
    </location>
</feature>
<dbReference type="Gene3D" id="1.20.1250.20">
    <property type="entry name" value="MFS general substrate transporter like domains"/>
    <property type="match status" value="2"/>
</dbReference>
<dbReference type="STRING" id="869213.GCA_000517085_00175"/>
<dbReference type="GO" id="GO:0005886">
    <property type="term" value="C:plasma membrane"/>
    <property type="evidence" value="ECO:0007669"/>
    <property type="project" value="UniProtKB-SubCell"/>
</dbReference>
<evidence type="ECO:0000256" key="5">
    <source>
        <dbReference type="ARBA" id="ARBA00023136"/>
    </source>
</evidence>
<feature type="transmembrane region" description="Helical" evidence="6">
    <location>
        <begin position="12"/>
        <end position="30"/>
    </location>
</feature>
<feature type="transmembrane region" description="Helical" evidence="6">
    <location>
        <begin position="318"/>
        <end position="336"/>
    </location>
</feature>
<dbReference type="InterPro" id="IPR005275">
    <property type="entry name" value="Lfuc_symporter_FucP"/>
</dbReference>
<comment type="caution">
    <text evidence="7">The sequence shown here is derived from an EMBL/GenBank/DDBJ whole genome shotgun (WGS) entry which is preliminary data.</text>
</comment>
<feature type="transmembrane region" description="Helical" evidence="6">
    <location>
        <begin position="82"/>
        <end position="101"/>
    </location>
</feature>
<dbReference type="EMBL" id="BAMD01000055">
    <property type="protein sequence ID" value="GAF04766.1"/>
    <property type="molecule type" value="Genomic_DNA"/>
</dbReference>
<keyword evidence="4 6" id="KW-1133">Transmembrane helix</keyword>
<name>W7YJQ6_9BACT</name>
<protein>
    <submittedName>
        <fullName evidence="7">L-fucose permease</fullName>
    </submittedName>
</protein>
<dbReference type="eggNOG" id="COG0738">
    <property type="taxonomic scope" value="Bacteria"/>
</dbReference>
<dbReference type="Pfam" id="PF07690">
    <property type="entry name" value="MFS_1"/>
    <property type="match status" value="1"/>
</dbReference>
<dbReference type="SUPFAM" id="SSF103473">
    <property type="entry name" value="MFS general substrate transporter"/>
    <property type="match status" value="1"/>
</dbReference>
<dbReference type="CDD" id="cd17394">
    <property type="entry name" value="MFS_FucP_like"/>
    <property type="match status" value="1"/>
</dbReference>
<feature type="transmembrane region" description="Helical" evidence="6">
    <location>
        <begin position="204"/>
        <end position="221"/>
    </location>
</feature>
<feature type="transmembrane region" description="Helical" evidence="6">
    <location>
        <begin position="145"/>
        <end position="168"/>
    </location>
</feature>
<evidence type="ECO:0000256" key="3">
    <source>
        <dbReference type="ARBA" id="ARBA00022692"/>
    </source>
</evidence>
<dbReference type="NCBIfam" id="TIGR00885">
    <property type="entry name" value="fucP"/>
    <property type="match status" value="1"/>
</dbReference>
<proteinExistence type="predicted"/>
<dbReference type="PANTHER" id="PTHR43702">
    <property type="entry name" value="L-FUCOSE-PROTON SYMPORTER"/>
    <property type="match status" value="1"/>
</dbReference>
<feature type="transmembrane region" description="Helical" evidence="6">
    <location>
        <begin position="54"/>
        <end position="75"/>
    </location>
</feature>
<dbReference type="OrthoDB" id="9795150at2"/>
<feature type="transmembrane region" description="Helical" evidence="6">
    <location>
        <begin position="376"/>
        <end position="396"/>
    </location>
</feature>
<feature type="transmembrane region" description="Helical" evidence="6">
    <location>
        <begin position="248"/>
        <end position="269"/>
    </location>
</feature>
<feature type="transmembrane region" description="Helical" evidence="6">
    <location>
        <begin position="342"/>
        <end position="364"/>
    </location>
</feature>
<reference evidence="7 8" key="1">
    <citation type="journal article" date="2014" name="Genome Announc.">
        <title>Draft Genome Sequence of Cytophaga fermentans JCM 21142T, a Facultative Anaerobe Isolated from Marine Mud.</title>
        <authorList>
            <person name="Starns D."/>
            <person name="Oshima K."/>
            <person name="Suda W."/>
            <person name="Iino T."/>
            <person name="Yuki M."/>
            <person name="Inoue J."/>
            <person name="Kitamura K."/>
            <person name="Iida T."/>
            <person name="Darby A."/>
            <person name="Hattori M."/>
            <person name="Ohkuma M."/>
        </authorList>
    </citation>
    <scope>NUCLEOTIDE SEQUENCE [LARGE SCALE GENOMIC DNA]</scope>
    <source>
        <strain evidence="7 8">JCM 21142</strain>
    </source>
</reference>
<keyword evidence="5 6" id="KW-0472">Membrane</keyword>
<dbReference type="AlphaFoldDB" id="W7YJQ6"/>
<evidence type="ECO:0000256" key="2">
    <source>
        <dbReference type="ARBA" id="ARBA00022475"/>
    </source>
</evidence>
<feature type="transmembrane region" description="Helical" evidence="6">
    <location>
        <begin position="107"/>
        <end position="124"/>
    </location>
</feature>
<dbReference type="InterPro" id="IPR050375">
    <property type="entry name" value="MFS_TsgA-like"/>
</dbReference>
<dbReference type="InterPro" id="IPR036259">
    <property type="entry name" value="MFS_trans_sf"/>
</dbReference>
<dbReference type="PANTHER" id="PTHR43702:SF11">
    <property type="entry name" value="L-FUCOSE-PROTON SYMPORTER"/>
    <property type="match status" value="1"/>
</dbReference>
<evidence type="ECO:0000313" key="7">
    <source>
        <dbReference type="EMBL" id="GAF04766.1"/>
    </source>
</evidence>
<evidence type="ECO:0000313" key="8">
    <source>
        <dbReference type="Proteomes" id="UP000019402"/>
    </source>
</evidence>
<sequence length="441" mass="48103">MNKEAAKVVEKKYILPFILLTSLFFLWGIANDLTNPMVSAFKKVMPELSNMEAALVQLAFYGGYATMAIPAALFIRKFSYKSGILLGLALYATGALLFIPAAKLEIFGFYLASLYILTFGLAFLETTSNPYVLSMGSSETSTRRLNLAQTFNPLGSLLGMLGAQILVIKALSSDDYTTEAYQALSAAKQASIRTDDLAVISTPYIALGLFVLLMLIVIALVKMPKKTDTHDTLNIRDTFNTLIRNKRYYEGVITQIFYVAAQIMCWTFIYQYVENINSARPADAQLTATWYNMAAMIAFLLGRSAGTYLLKYVRPGQLMFYFAIAGMGFTAGAIFISGIVGLYSLVGISIAMSIMFPTIYGIALKDMGDEAKLGSAGLVMAIVGGALMPPIQGSILDIGGPKFNDTLILGVPEVNFSFILPLICLGVVAIYSYRAEKVHLK</sequence>